<accession>A0A5E7UKB9</accession>
<protein>
    <submittedName>
        <fullName evidence="1">Uncharacterized protein</fullName>
    </submittedName>
</protein>
<sequence>MIIHSRTERFDVGSPNLFLATALSFEREATRVSKELRTHLNQSVNRIANS</sequence>
<dbReference type="EMBL" id="CABVJF010000013">
    <property type="protein sequence ID" value="VVQ10546.1"/>
    <property type="molecule type" value="Genomic_DNA"/>
</dbReference>
<proteinExistence type="predicted"/>
<name>A0A5E7UKB9_PSEFL</name>
<reference evidence="1 2" key="1">
    <citation type="submission" date="2019-09" db="EMBL/GenBank/DDBJ databases">
        <authorList>
            <person name="Chandra G."/>
            <person name="Truman W A."/>
        </authorList>
    </citation>
    <scope>NUCLEOTIDE SEQUENCE [LARGE SCALE GENOMIC DNA]</scope>
    <source>
        <strain evidence="1">PS928</strain>
    </source>
</reference>
<gene>
    <name evidence="1" type="ORF">PS928_03638</name>
</gene>
<evidence type="ECO:0000313" key="2">
    <source>
        <dbReference type="Proteomes" id="UP000381378"/>
    </source>
</evidence>
<organism evidence="1 2">
    <name type="scientific">Pseudomonas fluorescens</name>
    <dbReference type="NCBI Taxonomy" id="294"/>
    <lineage>
        <taxon>Bacteria</taxon>
        <taxon>Pseudomonadati</taxon>
        <taxon>Pseudomonadota</taxon>
        <taxon>Gammaproteobacteria</taxon>
        <taxon>Pseudomonadales</taxon>
        <taxon>Pseudomonadaceae</taxon>
        <taxon>Pseudomonas</taxon>
    </lineage>
</organism>
<dbReference type="AlphaFoldDB" id="A0A5E7UKB9"/>
<dbReference type="Proteomes" id="UP000381378">
    <property type="component" value="Unassembled WGS sequence"/>
</dbReference>
<evidence type="ECO:0000313" key="1">
    <source>
        <dbReference type="EMBL" id="VVQ10546.1"/>
    </source>
</evidence>